<feature type="region of interest" description="Disordered" evidence="2">
    <location>
        <begin position="107"/>
        <end position="126"/>
    </location>
</feature>
<dbReference type="Gene3D" id="1.10.10.10">
    <property type="entry name" value="Winged helix-like DNA-binding domain superfamily/Winged helix DNA-binding domain"/>
    <property type="match status" value="1"/>
</dbReference>
<evidence type="ECO:0000259" key="3">
    <source>
        <dbReference type="Pfam" id="PF13518"/>
    </source>
</evidence>
<feature type="domain" description="Insertion element IS150 protein InsJ-like helix-turn-helix" evidence="3">
    <location>
        <begin position="8"/>
        <end position="53"/>
    </location>
</feature>
<accession>A0ABM8ZD34</accession>
<dbReference type="InterPro" id="IPR036388">
    <property type="entry name" value="WH-like_DNA-bd_sf"/>
</dbReference>
<reference evidence="4 5" key="1">
    <citation type="submission" date="2021-11" db="EMBL/GenBank/DDBJ databases">
        <authorList>
            <person name="Depoorter E."/>
        </authorList>
    </citation>
    <scope>NUCLEOTIDE SEQUENCE [LARGE SCALE GENOMIC DNA]</scope>
    <source>
        <strain evidence="4 5">LMG 24286</strain>
    </source>
</reference>
<comment type="similarity">
    <text evidence="1">Belongs to the IS150/IS1296 orfA family.</text>
</comment>
<dbReference type="InterPro" id="IPR009057">
    <property type="entry name" value="Homeodomain-like_sf"/>
</dbReference>
<comment type="caution">
    <text evidence="4">The sequence shown here is derived from an EMBL/GenBank/DDBJ whole genome shotgun (WGS) entry which is preliminary data.</text>
</comment>
<dbReference type="InterPro" id="IPR052057">
    <property type="entry name" value="IS150/IS1296_orfA-like"/>
</dbReference>
<evidence type="ECO:0000313" key="5">
    <source>
        <dbReference type="Proteomes" id="UP000789719"/>
    </source>
</evidence>
<feature type="domain" description="Insertion element IS150 protein InsJ-like helix-turn-helix" evidence="3">
    <location>
        <begin position="64"/>
        <end position="111"/>
    </location>
</feature>
<dbReference type="Proteomes" id="UP000789719">
    <property type="component" value="Unassembled WGS sequence"/>
</dbReference>
<dbReference type="PANTHER" id="PTHR33795:SF1">
    <property type="entry name" value="INSERTION ELEMENT IS150 PROTEIN INSJ"/>
    <property type="match status" value="1"/>
</dbReference>
<name>A0ABM8ZD34_9LACO</name>
<dbReference type="SUPFAM" id="SSF46689">
    <property type="entry name" value="Homeodomain-like"/>
    <property type="match status" value="2"/>
</dbReference>
<gene>
    <name evidence="4" type="ORF">WGH24286_01982</name>
</gene>
<dbReference type="Pfam" id="PF13518">
    <property type="entry name" value="HTH_28"/>
    <property type="match status" value="2"/>
</dbReference>
<dbReference type="EMBL" id="CAKKNT010000055">
    <property type="protein sequence ID" value="CAH0419516.1"/>
    <property type="molecule type" value="Genomic_DNA"/>
</dbReference>
<evidence type="ECO:0000256" key="1">
    <source>
        <dbReference type="ARBA" id="ARBA00038232"/>
    </source>
</evidence>
<dbReference type="PANTHER" id="PTHR33795">
    <property type="entry name" value="INSERTION ELEMENT IS150 PROTEIN INSJ"/>
    <property type="match status" value="1"/>
</dbReference>
<organism evidence="4 5">
    <name type="scientific">Periweissella ghanensis</name>
    <dbReference type="NCBI Taxonomy" id="467997"/>
    <lineage>
        <taxon>Bacteria</taxon>
        <taxon>Bacillati</taxon>
        <taxon>Bacillota</taxon>
        <taxon>Bacilli</taxon>
        <taxon>Lactobacillales</taxon>
        <taxon>Lactobacillaceae</taxon>
        <taxon>Periweissella</taxon>
    </lineage>
</organism>
<evidence type="ECO:0000256" key="2">
    <source>
        <dbReference type="SAM" id="MobiDB-lite"/>
    </source>
</evidence>
<sequence>MYFSQKIKLDAIIEYQNGVPISEVMRKYQIKGSATVYEWIRKLEQFGISGLNRPKVKTRIDYSFKLKVLNWRLETKSSLPETAKQFRIRTPAQVYQWEQDLLAGRLRPNKGSTANMQNKPEKTKKELQDEIDYLRARVAYLEKLDALIQKKKKSQTSKKPN</sequence>
<keyword evidence="5" id="KW-1185">Reference proteome</keyword>
<protein>
    <submittedName>
        <fullName evidence="4">IS3 family transposase ISWco1</fullName>
    </submittedName>
</protein>
<proteinExistence type="inferred from homology"/>
<dbReference type="InterPro" id="IPR055247">
    <property type="entry name" value="InsJ-like_HTH"/>
</dbReference>
<evidence type="ECO:0000313" key="4">
    <source>
        <dbReference type="EMBL" id="CAH0419516.1"/>
    </source>
</evidence>